<name>A0A2K1R775_POPTR</name>
<protein>
    <submittedName>
        <fullName evidence="1">Uncharacterized protein</fullName>
    </submittedName>
</protein>
<sequence>MKNYSRGSLNRVMYAEDPCRISALESCILSYPVKPILRIVPSLNLPPREQHVPARKTTFLSAPTTTELHQSGVKFKNPEKGSLFDIRFSNGILEIPQLKIDDTTEILFRNLQAFEQCHYRLEYIFVSEYITFVGCLVRAPNDVEVLARNENLKNMLNSDEAVSNILYSLDKENVVTKNSFSFGCLRRPEVTQSVGTSGRQP</sequence>
<dbReference type="Pfam" id="PF03140">
    <property type="entry name" value="DUF247"/>
    <property type="match status" value="1"/>
</dbReference>
<accession>A0A2K1R775</accession>
<dbReference type="STRING" id="3694.A0A2K1R775"/>
<dbReference type="InterPro" id="IPR004158">
    <property type="entry name" value="DUF247_pln"/>
</dbReference>
<gene>
    <name evidence="1" type="ORF">POPTR_T086600</name>
</gene>
<dbReference type="EMBL" id="KZ623399">
    <property type="protein sequence ID" value="PNS23141.1"/>
    <property type="molecule type" value="Genomic_DNA"/>
</dbReference>
<proteinExistence type="predicted"/>
<dbReference type="InParanoid" id="A0A2K1R775"/>
<dbReference type="AlphaFoldDB" id="A0A2K1R775"/>
<evidence type="ECO:0000313" key="1">
    <source>
        <dbReference type="EMBL" id="PNS23141.1"/>
    </source>
</evidence>
<dbReference type="PANTHER" id="PTHR31170">
    <property type="entry name" value="BNAC04G53230D PROTEIN"/>
    <property type="match status" value="1"/>
</dbReference>
<reference evidence="1" key="2">
    <citation type="submission" date="2017-07" db="EMBL/GenBank/DDBJ databases">
        <title>WGS assembly of Populus trichocarpa.</title>
        <authorList>
            <person name="Tuskan G."/>
            <person name="Difazio S."/>
            <person name="Jansson S."/>
            <person name="Bohlmann J."/>
            <person name="Grigoriev I."/>
            <person name="Hellsten U."/>
            <person name="Putnam N."/>
            <person name="Ralph S."/>
            <person name="Rombauts S."/>
            <person name="Salamov A."/>
            <person name="Schein J."/>
            <person name="Sterck L."/>
            <person name="Aerts A."/>
            <person name="Bhalerao R."/>
            <person name="Bhalerao R."/>
            <person name="Blaudez D."/>
            <person name="Boerjan W."/>
            <person name="Brun A."/>
            <person name="Brunner A."/>
            <person name="Busov V."/>
            <person name="Campbell M."/>
            <person name="Carlson J."/>
            <person name="Chalot M."/>
            <person name="Chapman J."/>
            <person name="Chen G."/>
            <person name="Cooper D."/>
            <person name="Coutinho P."/>
            <person name="Couturier J."/>
            <person name="Covert S."/>
            <person name="Cronk Q."/>
            <person name="Cunningham R."/>
            <person name="Davis J."/>
            <person name="Degroeve S."/>
            <person name="Dejardin A."/>
            <person name="Depamphilis C."/>
            <person name="Detter J."/>
            <person name="Dirks B."/>
            <person name="Dubchak I."/>
            <person name="Duplessis S."/>
            <person name="Ehlting J."/>
            <person name="Ellis B."/>
            <person name="Gendler K."/>
            <person name="Goodstein D."/>
            <person name="Gribskov M."/>
            <person name="Grimwood J."/>
            <person name="Groover A."/>
            <person name="Gunter L."/>
            <person name="Hamberger B."/>
            <person name="Heinze B."/>
            <person name="Helariutta Y."/>
            <person name="Henrissat B."/>
            <person name="Holligan D."/>
            <person name="Holt R."/>
            <person name="Huang W."/>
            <person name="Islam-Faridi N."/>
            <person name="Jones S."/>
            <person name="Jones-Rhoades M."/>
            <person name="Jorgensen R."/>
            <person name="Joshi C."/>
            <person name="Kangasjarvi J."/>
            <person name="Karlsson J."/>
            <person name="Kelleher C."/>
            <person name="Kirkpatrick R."/>
            <person name="Kirst M."/>
            <person name="Kohler A."/>
            <person name="Kalluri U."/>
            <person name="Larimer F."/>
            <person name="Leebens-Mack J."/>
            <person name="Leple J."/>
            <person name="Locascio P."/>
            <person name="Lou Y."/>
            <person name="Lucas S."/>
            <person name="Martin F."/>
            <person name="Montanini B."/>
            <person name="Napoli C."/>
            <person name="Nelson D."/>
            <person name="Nelson C."/>
            <person name="Nieminen K."/>
            <person name="Nilsson O."/>
            <person name="Pereda V."/>
            <person name="Peter G."/>
            <person name="Philippe R."/>
            <person name="Pilate G."/>
            <person name="Poliakov A."/>
            <person name="Razumovskaya J."/>
            <person name="Richardson P."/>
            <person name="Rinaldi C."/>
            <person name="Ritland K."/>
            <person name="Rouze P."/>
            <person name="Ryaboy D."/>
            <person name="Schmutz J."/>
            <person name="Schrader J."/>
            <person name="Segerman B."/>
            <person name="Shin H."/>
            <person name="Siddiqui A."/>
            <person name="Sterky F."/>
            <person name="Terry A."/>
            <person name="Tsai C."/>
            <person name="Uberbacher E."/>
            <person name="Unneberg P."/>
            <person name="Vahala J."/>
            <person name="Wall K."/>
            <person name="Wessler S."/>
            <person name="Yang G."/>
            <person name="Yin T."/>
            <person name="Douglas C."/>
            <person name="Marra M."/>
            <person name="Sandberg G."/>
            <person name="Van De Peer Y."/>
            <person name="Rokhsar D."/>
        </authorList>
    </citation>
    <scope>NUCLEOTIDE SEQUENCE</scope>
    <source>
        <strain evidence="1">Nisqually-1</strain>
    </source>
</reference>
<reference evidence="1" key="1">
    <citation type="journal article" date="2006" name="Science">
        <title>The genome of black cottonwood, Populus trichocarpa (Torr. &amp; Gray).</title>
        <authorList>
            <person name="Tuskan G.A."/>
            <person name="Difazio S."/>
            <person name="Jansson S."/>
            <person name="Bohlmann J."/>
            <person name="Grigoriev I."/>
            <person name="Hellsten U."/>
            <person name="Putnam N."/>
            <person name="Ralph S."/>
            <person name="Rombauts S."/>
            <person name="Salamov A."/>
            <person name="Schein J."/>
            <person name="Sterck L."/>
            <person name="Aerts A."/>
            <person name="Bhalerao R.R."/>
            <person name="Bhalerao R.P."/>
            <person name="Blaudez D."/>
            <person name="Boerjan W."/>
            <person name="Brun A."/>
            <person name="Brunner A."/>
            <person name="Busov V."/>
            <person name="Campbell M."/>
            <person name="Carlson J."/>
            <person name="Chalot M."/>
            <person name="Chapman J."/>
            <person name="Chen G.L."/>
            <person name="Cooper D."/>
            <person name="Coutinho P.M."/>
            <person name="Couturier J."/>
            <person name="Covert S."/>
            <person name="Cronk Q."/>
            <person name="Cunningham R."/>
            <person name="Davis J."/>
            <person name="Degroeve S."/>
            <person name="Dejardin A."/>
            <person name="Depamphilis C."/>
            <person name="Detter J."/>
            <person name="Dirks B."/>
            <person name="Dubchak I."/>
            <person name="Duplessis S."/>
            <person name="Ehlting J."/>
            <person name="Ellis B."/>
            <person name="Gendler K."/>
            <person name="Goodstein D."/>
            <person name="Gribskov M."/>
            <person name="Grimwood J."/>
            <person name="Groover A."/>
            <person name="Gunter L."/>
            <person name="Hamberger B."/>
            <person name="Heinze B."/>
            <person name="Helariutta Y."/>
            <person name="Henrissat B."/>
            <person name="Holligan D."/>
            <person name="Holt R."/>
            <person name="Huang W."/>
            <person name="Islam-Faridi N."/>
            <person name="Jones S."/>
            <person name="Jones-Rhoades M."/>
            <person name="Jorgensen R."/>
            <person name="Joshi C."/>
            <person name="Kangasjarvi J."/>
            <person name="Karlsson J."/>
            <person name="Kelleher C."/>
            <person name="Kirkpatrick R."/>
            <person name="Kirst M."/>
            <person name="Kohler A."/>
            <person name="Kalluri U."/>
            <person name="Larimer F."/>
            <person name="Leebens-Mack J."/>
            <person name="Leple J.C."/>
            <person name="Locascio P."/>
            <person name="Lou Y."/>
            <person name="Lucas S."/>
            <person name="Martin F."/>
            <person name="Montanini B."/>
            <person name="Napoli C."/>
            <person name="Nelson D.R."/>
            <person name="Nelson C."/>
            <person name="Nieminen K."/>
            <person name="Nilsson O."/>
            <person name="Pereda V."/>
            <person name="Peter G."/>
            <person name="Philippe R."/>
            <person name="Pilate G."/>
            <person name="Poliakov A."/>
            <person name="Razumovskaya J."/>
            <person name="Richardson P."/>
            <person name="Rinaldi C."/>
            <person name="Ritland K."/>
            <person name="Rouze P."/>
            <person name="Ryaboy D."/>
            <person name="Schmutz J."/>
            <person name="Schrader J."/>
            <person name="Segerman B."/>
            <person name="Shin H."/>
            <person name="Siddiqui A."/>
            <person name="Sterky F."/>
            <person name="Terry A."/>
            <person name="Tsai C.J."/>
            <person name="Uberbacher E."/>
            <person name="Unneberg P."/>
            <person name="Vahala J."/>
            <person name="Wall K."/>
            <person name="Wessler S."/>
            <person name="Yang G."/>
            <person name="Yin T."/>
            <person name="Douglas C."/>
            <person name="Marra M."/>
            <person name="Sandberg G."/>
            <person name="Van de Peer Y."/>
            <person name="Rokhsar D."/>
        </authorList>
    </citation>
    <scope>NUCLEOTIDE SEQUENCE [LARGE SCALE GENOMIC DNA]</scope>
    <source>
        <strain evidence="1">Nisqually-1</strain>
    </source>
</reference>
<dbReference type="PANTHER" id="PTHR31170:SF17">
    <property type="match status" value="1"/>
</dbReference>
<organism evidence="1">
    <name type="scientific">Populus trichocarpa</name>
    <name type="common">Western balsam poplar</name>
    <name type="synonym">Populus balsamifera subsp. trichocarpa</name>
    <dbReference type="NCBI Taxonomy" id="3694"/>
    <lineage>
        <taxon>Eukaryota</taxon>
        <taxon>Viridiplantae</taxon>
        <taxon>Streptophyta</taxon>
        <taxon>Embryophyta</taxon>
        <taxon>Tracheophyta</taxon>
        <taxon>Spermatophyta</taxon>
        <taxon>Magnoliopsida</taxon>
        <taxon>eudicotyledons</taxon>
        <taxon>Gunneridae</taxon>
        <taxon>Pentapetalae</taxon>
        <taxon>rosids</taxon>
        <taxon>fabids</taxon>
        <taxon>Malpighiales</taxon>
        <taxon>Salicaceae</taxon>
        <taxon>Saliceae</taxon>
        <taxon>Populus</taxon>
    </lineage>
</organism>